<protein>
    <submittedName>
        <fullName evidence="1">Uncharacterized protein</fullName>
    </submittedName>
</protein>
<keyword evidence="2" id="KW-1185">Reference proteome</keyword>
<feature type="non-terminal residue" evidence="1">
    <location>
        <position position="1"/>
    </location>
</feature>
<proteinExistence type="predicted"/>
<comment type="caution">
    <text evidence="1">The sequence shown here is derived from an EMBL/GenBank/DDBJ whole genome shotgun (WGS) entry which is preliminary data.</text>
</comment>
<sequence length="176" mass="19318">YKAHGRCVFEDAQIGNIRCLQAGMAEIQKSIIPHANGRNMLDNMMKAACKKGHGADVCIENNINKTCGEEAVTFRRKLSDPSVKMVEEGCNTLRGNNDFALNDIELKTDDDSPVSSHAVHHNVAAVSHHASGLYLGAAIDLDEQTKNAAATINIWQNLFYSLLLMFSLKSFLSNQI</sequence>
<accession>A0A8X6FUV7</accession>
<dbReference type="Proteomes" id="UP000887116">
    <property type="component" value="Unassembled WGS sequence"/>
</dbReference>
<name>A0A8X6FUV7_TRICU</name>
<evidence type="ECO:0000313" key="2">
    <source>
        <dbReference type="Proteomes" id="UP000887116"/>
    </source>
</evidence>
<dbReference type="AlphaFoldDB" id="A0A8X6FUV7"/>
<gene>
    <name evidence="1" type="primary">NCL1_45104</name>
    <name evidence="1" type="ORF">TNCT_453371</name>
</gene>
<organism evidence="1 2">
    <name type="scientific">Trichonephila clavata</name>
    <name type="common">Joro spider</name>
    <name type="synonym">Nephila clavata</name>
    <dbReference type="NCBI Taxonomy" id="2740835"/>
    <lineage>
        <taxon>Eukaryota</taxon>
        <taxon>Metazoa</taxon>
        <taxon>Ecdysozoa</taxon>
        <taxon>Arthropoda</taxon>
        <taxon>Chelicerata</taxon>
        <taxon>Arachnida</taxon>
        <taxon>Araneae</taxon>
        <taxon>Araneomorphae</taxon>
        <taxon>Entelegynae</taxon>
        <taxon>Araneoidea</taxon>
        <taxon>Nephilidae</taxon>
        <taxon>Trichonephila</taxon>
    </lineage>
</organism>
<reference evidence="1" key="1">
    <citation type="submission" date="2020-07" db="EMBL/GenBank/DDBJ databases">
        <title>Multicomponent nature underlies the extraordinary mechanical properties of spider dragline silk.</title>
        <authorList>
            <person name="Kono N."/>
            <person name="Nakamura H."/>
            <person name="Mori M."/>
            <person name="Yoshida Y."/>
            <person name="Ohtoshi R."/>
            <person name="Malay A.D."/>
            <person name="Moran D.A.P."/>
            <person name="Tomita M."/>
            <person name="Numata K."/>
            <person name="Arakawa K."/>
        </authorList>
    </citation>
    <scope>NUCLEOTIDE SEQUENCE</scope>
</reference>
<dbReference type="EMBL" id="BMAO01020485">
    <property type="protein sequence ID" value="GFQ67708.1"/>
    <property type="molecule type" value="Genomic_DNA"/>
</dbReference>
<evidence type="ECO:0000313" key="1">
    <source>
        <dbReference type="EMBL" id="GFQ67708.1"/>
    </source>
</evidence>